<dbReference type="AlphaFoldDB" id="A0A1U7LR28"/>
<accession>A0A1U7LR28</accession>
<feature type="region of interest" description="Disordered" evidence="1">
    <location>
        <begin position="1"/>
        <end position="47"/>
    </location>
</feature>
<evidence type="ECO:0000313" key="3">
    <source>
        <dbReference type="EMBL" id="OLL25126.1"/>
    </source>
</evidence>
<name>A0A1U7LR28_NEOID</name>
<keyword evidence="2" id="KW-1133">Transmembrane helix</keyword>
<reference evidence="3 4" key="1">
    <citation type="submission" date="2016-04" db="EMBL/GenBank/DDBJ databases">
        <title>Evolutionary innovation and constraint leading to complex multicellularity in the Ascomycota.</title>
        <authorList>
            <person name="Cisse O."/>
            <person name="Nguyen A."/>
            <person name="Hewitt D.A."/>
            <person name="Jedd G."/>
            <person name="Stajich J.E."/>
        </authorList>
    </citation>
    <scope>NUCLEOTIDE SEQUENCE [LARGE SCALE GENOMIC DNA]</scope>
    <source>
        <strain evidence="3 4">DAH-3</strain>
    </source>
</reference>
<keyword evidence="2" id="KW-0812">Transmembrane</keyword>
<evidence type="ECO:0000313" key="4">
    <source>
        <dbReference type="Proteomes" id="UP000186594"/>
    </source>
</evidence>
<proteinExistence type="predicted"/>
<sequence length="97" mass="10951">MPSNFSARDLELLRSNASPPPAYKKRETEPPSFEDIGSMSLDSPPKDKKRIWEKIREYEIGRGSPQKVKFILIAGIPLLLVIAFIIFTIILAKHVST</sequence>
<organism evidence="3 4">
    <name type="scientific">Neolecta irregularis (strain DAH-3)</name>
    <dbReference type="NCBI Taxonomy" id="1198029"/>
    <lineage>
        <taxon>Eukaryota</taxon>
        <taxon>Fungi</taxon>
        <taxon>Dikarya</taxon>
        <taxon>Ascomycota</taxon>
        <taxon>Taphrinomycotina</taxon>
        <taxon>Neolectales</taxon>
        <taxon>Neolectaceae</taxon>
        <taxon>Neolecta</taxon>
    </lineage>
</organism>
<comment type="caution">
    <text evidence="3">The sequence shown here is derived from an EMBL/GenBank/DDBJ whole genome shotgun (WGS) entry which is preliminary data.</text>
</comment>
<keyword evidence="4" id="KW-1185">Reference proteome</keyword>
<evidence type="ECO:0000256" key="1">
    <source>
        <dbReference type="SAM" id="MobiDB-lite"/>
    </source>
</evidence>
<dbReference type="Proteomes" id="UP000186594">
    <property type="component" value="Unassembled WGS sequence"/>
</dbReference>
<evidence type="ECO:0000256" key="2">
    <source>
        <dbReference type="SAM" id="Phobius"/>
    </source>
</evidence>
<protein>
    <submittedName>
        <fullName evidence="3">Uncharacterized protein</fullName>
    </submittedName>
</protein>
<feature type="transmembrane region" description="Helical" evidence="2">
    <location>
        <begin position="70"/>
        <end position="92"/>
    </location>
</feature>
<dbReference type="EMBL" id="LXFE01000495">
    <property type="protein sequence ID" value="OLL25126.1"/>
    <property type="molecule type" value="Genomic_DNA"/>
</dbReference>
<gene>
    <name evidence="3" type="ORF">NEOLI_003554</name>
</gene>
<keyword evidence="2" id="KW-0472">Membrane</keyword>